<dbReference type="Gene3D" id="3.30.390.10">
    <property type="entry name" value="Enolase-like, N-terminal domain"/>
    <property type="match status" value="1"/>
</dbReference>
<comment type="catalytic activity">
    <reaction evidence="4">
        <text>(1R,6R)-6-hydroxy-2-succinyl-cyclohexa-2,4-diene-1-carboxylate = 2-succinylbenzoate + H2O</text>
        <dbReference type="Rhea" id="RHEA:10196"/>
        <dbReference type="ChEBI" id="CHEBI:15377"/>
        <dbReference type="ChEBI" id="CHEBI:18325"/>
        <dbReference type="ChEBI" id="CHEBI:58689"/>
        <dbReference type="EC" id="4.2.1.113"/>
    </reaction>
</comment>
<evidence type="ECO:0000313" key="8">
    <source>
        <dbReference type="Proteomes" id="UP000505325"/>
    </source>
</evidence>
<evidence type="ECO:0000256" key="5">
    <source>
        <dbReference type="NCBIfam" id="TIGR01927"/>
    </source>
</evidence>
<dbReference type="NCBIfam" id="TIGR01927">
    <property type="entry name" value="menC_gam_Gplu"/>
    <property type="match status" value="1"/>
</dbReference>
<dbReference type="EC" id="4.2.1.113" evidence="4 5"/>
<feature type="binding site" evidence="4">
    <location>
        <position position="213"/>
    </location>
    <ligand>
        <name>Mg(2+)</name>
        <dbReference type="ChEBI" id="CHEBI:18420"/>
    </ligand>
</feature>
<dbReference type="InterPro" id="IPR029065">
    <property type="entry name" value="Enolase_C-like"/>
</dbReference>
<accession>A0A6M8ULY5</accession>
<dbReference type="UniPathway" id="UPA00079"/>
<protein>
    <recommendedName>
        <fullName evidence="4 5">o-succinylbenzoate synthase</fullName>
        <shortName evidence="4">OSB synthase</shortName>
        <shortName evidence="4">OSBS</shortName>
        <ecNumber evidence="4 5">4.2.1.113</ecNumber>
    </recommendedName>
    <alternativeName>
        <fullName evidence="4">4-(2'-carboxyphenyl)-4-oxybutyric acid synthase</fullName>
    </alternativeName>
    <alternativeName>
        <fullName evidence="4">o-succinylbenzoic acid synthase</fullName>
    </alternativeName>
</protein>
<dbReference type="Gene3D" id="3.20.20.120">
    <property type="entry name" value="Enolase-like C-terminal domain"/>
    <property type="match status" value="1"/>
</dbReference>
<comment type="pathway">
    <text evidence="4">Quinol/quinone metabolism; 1,4-dihydroxy-2-naphthoate biosynthesis; 1,4-dihydroxy-2-naphthoate from chorismate: step 4/7.</text>
</comment>
<evidence type="ECO:0000256" key="4">
    <source>
        <dbReference type="HAMAP-Rule" id="MF_00470"/>
    </source>
</evidence>
<dbReference type="GO" id="GO:0043748">
    <property type="term" value="F:O-succinylbenzoate synthase activity"/>
    <property type="evidence" value="ECO:0007669"/>
    <property type="project" value="UniProtKB-EC"/>
</dbReference>
<dbReference type="SUPFAM" id="SSF51604">
    <property type="entry name" value="Enolase C-terminal domain-like"/>
    <property type="match status" value="1"/>
</dbReference>
<dbReference type="GO" id="GO:0009234">
    <property type="term" value="P:menaquinone biosynthetic process"/>
    <property type="evidence" value="ECO:0007669"/>
    <property type="project" value="UniProtKB-UniRule"/>
</dbReference>
<name>A0A6M8ULY5_9GAMM</name>
<dbReference type="PANTHER" id="PTHR48073">
    <property type="entry name" value="O-SUCCINYLBENZOATE SYNTHASE-RELATED"/>
    <property type="match status" value="1"/>
</dbReference>
<evidence type="ECO:0000256" key="2">
    <source>
        <dbReference type="ARBA" id="ARBA00022842"/>
    </source>
</evidence>
<dbReference type="InterPro" id="IPR036849">
    <property type="entry name" value="Enolase-like_C_sf"/>
</dbReference>
<dbReference type="InterPro" id="IPR013342">
    <property type="entry name" value="Mandelate_racemase_C"/>
</dbReference>
<comment type="pathway">
    <text evidence="4">Quinol/quinone metabolism; menaquinone biosynthesis.</text>
</comment>
<dbReference type="NCBIfam" id="NF003473">
    <property type="entry name" value="PRK05105.1"/>
    <property type="match status" value="1"/>
</dbReference>
<feature type="domain" description="Mandelate racemase/muconate lactonizing enzyme C-terminal" evidence="6">
    <location>
        <begin position="115"/>
        <end position="209"/>
    </location>
</feature>
<dbReference type="SFLD" id="SFLDG00180">
    <property type="entry name" value="muconate_cycloisomerase"/>
    <property type="match status" value="1"/>
</dbReference>
<evidence type="ECO:0000259" key="6">
    <source>
        <dbReference type="SMART" id="SM00922"/>
    </source>
</evidence>
<reference evidence="7 8" key="1">
    <citation type="submission" date="2020-06" db="EMBL/GenBank/DDBJ databases">
        <title>Genome sequence of Paramixta manurensis strain PD-1.</title>
        <authorList>
            <person name="Lee C.W."/>
            <person name="Kim J."/>
        </authorList>
    </citation>
    <scope>NUCLEOTIDE SEQUENCE [LARGE SCALE GENOMIC DNA]</scope>
    <source>
        <strain evidence="7 8">PD-1</strain>
    </source>
</reference>
<comment type="cofactor">
    <cofactor evidence="4">
        <name>a divalent metal cation</name>
        <dbReference type="ChEBI" id="CHEBI:60240"/>
    </cofactor>
</comment>
<evidence type="ECO:0000313" key="7">
    <source>
        <dbReference type="EMBL" id="QKJ87912.1"/>
    </source>
</evidence>
<dbReference type="Pfam" id="PF13378">
    <property type="entry name" value="MR_MLE_C"/>
    <property type="match status" value="1"/>
</dbReference>
<evidence type="ECO:0000256" key="3">
    <source>
        <dbReference type="ARBA" id="ARBA00023239"/>
    </source>
</evidence>
<keyword evidence="8" id="KW-1185">Reference proteome</keyword>
<dbReference type="SFLD" id="SFLDS00001">
    <property type="entry name" value="Enolase"/>
    <property type="match status" value="1"/>
</dbReference>
<dbReference type="PANTHER" id="PTHR48073:SF2">
    <property type="entry name" value="O-SUCCINYLBENZOATE SYNTHASE"/>
    <property type="match status" value="1"/>
</dbReference>
<dbReference type="EMBL" id="CP054212">
    <property type="protein sequence ID" value="QKJ87912.1"/>
    <property type="molecule type" value="Genomic_DNA"/>
</dbReference>
<keyword evidence="2 4" id="KW-0460">Magnesium</keyword>
<keyword evidence="1 4" id="KW-0479">Metal-binding</keyword>
<dbReference type="Pfam" id="PF21508">
    <property type="entry name" value="MenC_N"/>
    <property type="match status" value="1"/>
</dbReference>
<feature type="binding site" evidence="4">
    <location>
        <position position="190"/>
    </location>
    <ligand>
        <name>Mg(2+)</name>
        <dbReference type="ChEBI" id="CHEBI:18420"/>
    </ligand>
</feature>
<sequence>MRQATLWRYAIPMETGVVLREARLHQREGLLVELRVGDRHGWGEIAPLPGFSREDLCSARQDARDWLSLWCKGGTPNDSGLPSVAFGLSCALAELEQTLPQAGSWHSAALCTGDPDELFERLQALPQPVAKMKVGQYEAARDGMLAGLLLEALPDLRLRLDANRRWTPEKALQFARYIAPTLRSRIDFIEEPCQCPDDSRQFADETGITIAWDESLREEPFCLQAQPGVAAIVIKPTLTGSLTRIKQQIEAARQYGVRTIISSALESSLGLTQLARLAHWLTADEVPGLDTLNLMQYQLLRAWPGSPLPLKDKEWLTREWQS</sequence>
<dbReference type="SUPFAM" id="SSF54826">
    <property type="entry name" value="Enolase N-terminal domain-like"/>
    <property type="match status" value="1"/>
</dbReference>
<feature type="active site" description="Proton acceptor" evidence="4">
    <location>
        <position position="235"/>
    </location>
</feature>
<comment type="function">
    <text evidence="4">Converts 2-succinyl-6-hydroxy-2,4-cyclohexadiene-1-carboxylate (SHCHC) to 2-succinylbenzoate (OSB).</text>
</comment>
<feature type="binding site" evidence="4">
    <location>
        <position position="161"/>
    </location>
    <ligand>
        <name>Mg(2+)</name>
        <dbReference type="ChEBI" id="CHEBI:18420"/>
    </ligand>
</feature>
<dbReference type="GO" id="GO:0000287">
    <property type="term" value="F:magnesium ion binding"/>
    <property type="evidence" value="ECO:0007669"/>
    <property type="project" value="UniProtKB-UniRule"/>
</dbReference>
<dbReference type="InterPro" id="IPR029017">
    <property type="entry name" value="Enolase-like_N"/>
</dbReference>
<keyword evidence="3 4" id="KW-0456">Lyase</keyword>
<dbReference type="SFLD" id="SFLDF00009">
    <property type="entry name" value="o-succinylbenzoate_synthase"/>
    <property type="match status" value="1"/>
</dbReference>
<dbReference type="CDD" id="cd03320">
    <property type="entry name" value="OSBS"/>
    <property type="match status" value="1"/>
</dbReference>
<dbReference type="InterPro" id="IPR010196">
    <property type="entry name" value="OSB_synthase_MenC1"/>
</dbReference>
<dbReference type="AlphaFoldDB" id="A0A6M8ULY5"/>
<evidence type="ECO:0000256" key="1">
    <source>
        <dbReference type="ARBA" id="ARBA00022723"/>
    </source>
</evidence>
<gene>
    <name evidence="4" type="primary">menC</name>
    <name evidence="7" type="ORF">PMPD1_2979</name>
</gene>
<dbReference type="RefSeq" id="WP_173634815.1">
    <property type="nucleotide sequence ID" value="NZ_CP054212.1"/>
</dbReference>
<dbReference type="InterPro" id="IPR041338">
    <property type="entry name" value="OSBS_N"/>
</dbReference>
<keyword evidence="4" id="KW-0474">Menaquinone biosynthesis</keyword>
<proteinExistence type="inferred from homology"/>
<comment type="similarity">
    <text evidence="4">Belongs to the mandelate racemase/muconate lactonizing enzyme family. MenC type 1 subfamily.</text>
</comment>
<dbReference type="HAMAP" id="MF_00470">
    <property type="entry name" value="MenC_1"/>
    <property type="match status" value="1"/>
</dbReference>
<feature type="active site" description="Proton donor" evidence="4">
    <location>
        <position position="133"/>
    </location>
</feature>
<dbReference type="Proteomes" id="UP000505325">
    <property type="component" value="Chromosome"/>
</dbReference>
<dbReference type="SMART" id="SM00922">
    <property type="entry name" value="MR_MLE"/>
    <property type="match status" value="1"/>
</dbReference>
<organism evidence="7 8">
    <name type="scientific">Paramixta manurensis</name>
    <dbReference type="NCBI Taxonomy" id="2740817"/>
    <lineage>
        <taxon>Bacteria</taxon>
        <taxon>Pseudomonadati</taxon>
        <taxon>Pseudomonadota</taxon>
        <taxon>Gammaproteobacteria</taxon>
        <taxon>Enterobacterales</taxon>
        <taxon>Erwiniaceae</taxon>
        <taxon>Paramixta</taxon>
    </lineage>
</organism>
<dbReference type="UniPathway" id="UPA01057">
    <property type="reaction ID" value="UER00165"/>
</dbReference>
<dbReference type="KEGG" id="pmak:PMPD1_2979"/>